<dbReference type="CDD" id="cd00085">
    <property type="entry name" value="HNHc"/>
    <property type="match status" value="1"/>
</dbReference>
<comment type="caution">
    <text evidence="2">The sequence shown here is derived from an EMBL/GenBank/DDBJ whole genome shotgun (WGS) entry which is preliminary data.</text>
</comment>
<sequence>MTTETLTAPALPSHLKKCSHCAEVKSVEDFSTDKGSRDGLYSWCRRCDGERKRDRNARNPMHRWAQDYRKRARKGGWLVLEDHPNSVPSNYLAARQGGTCLARGCYEYLELELDHRIPVSWGGRHVLGNIQLLCREHHREKTNAEREYLRRNSEALPLLAVAHRHEWREAPSSEEASA</sequence>
<dbReference type="InterPro" id="IPR003615">
    <property type="entry name" value="HNH_nuc"/>
</dbReference>
<reference evidence="2 3" key="1">
    <citation type="journal article" date="2019" name="Int. J. Syst. Evol. Microbiol.">
        <title>The Global Catalogue of Microorganisms (GCM) 10K type strain sequencing project: providing services to taxonomists for standard genome sequencing and annotation.</title>
        <authorList>
            <consortium name="The Broad Institute Genomics Platform"/>
            <consortium name="The Broad Institute Genome Sequencing Center for Infectious Disease"/>
            <person name="Wu L."/>
            <person name="Ma J."/>
        </authorList>
    </citation>
    <scope>NUCLEOTIDE SEQUENCE [LARGE SCALE GENOMIC DNA]</scope>
    <source>
        <strain evidence="2 3">JCM 14546</strain>
    </source>
</reference>
<dbReference type="Pfam" id="PF01844">
    <property type="entry name" value="HNH"/>
    <property type="match status" value="1"/>
</dbReference>
<dbReference type="EMBL" id="BAAANO010000018">
    <property type="protein sequence ID" value="GAA2009519.1"/>
    <property type="molecule type" value="Genomic_DNA"/>
</dbReference>
<gene>
    <name evidence="2" type="ORF">GCM10009755_20400</name>
</gene>
<evidence type="ECO:0000259" key="1">
    <source>
        <dbReference type="SMART" id="SM00507"/>
    </source>
</evidence>
<keyword evidence="3" id="KW-1185">Reference proteome</keyword>
<dbReference type="RefSeq" id="WP_344309358.1">
    <property type="nucleotide sequence ID" value="NZ_BAAANO010000018.1"/>
</dbReference>
<dbReference type="Gene3D" id="1.10.30.50">
    <property type="match status" value="1"/>
</dbReference>
<evidence type="ECO:0000313" key="3">
    <source>
        <dbReference type="Proteomes" id="UP001500755"/>
    </source>
</evidence>
<dbReference type="SMART" id="SM00507">
    <property type="entry name" value="HNHc"/>
    <property type="match status" value="1"/>
</dbReference>
<proteinExistence type="predicted"/>
<feature type="domain" description="HNH nuclease" evidence="1">
    <location>
        <begin position="87"/>
        <end position="139"/>
    </location>
</feature>
<name>A0ABN2THA9_9MICO</name>
<protein>
    <recommendedName>
        <fullName evidence="1">HNH nuclease domain-containing protein</fullName>
    </recommendedName>
</protein>
<evidence type="ECO:0000313" key="2">
    <source>
        <dbReference type="EMBL" id="GAA2009519.1"/>
    </source>
</evidence>
<dbReference type="Proteomes" id="UP001500755">
    <property type="component" value="Unassembled WGS sequence"/>
</dbReference>
<dbReference type="InterPro" id="IPR002711">
    <property type="entry name" value="HNH"/>
</dbReference>
<organism evidence="2 3">
    <name type="scientific">Brevibacterium samyangense</name>
    <dbReference type="NCBI Taxonomy" id="366888"/>
    <lineage>
        <taxon>Bacteria</taxon>
        <taxon>Bacillati</taxon>
        <taxon>Actinomycetota</taxon>
        <taxon>Actinomycetes</taxon>
        <taxon>Micrococcales</taxon>
        <taxon>Brevibacteriaceae</taxon>
        <taxon>Brevibacterium</taxon>
    </lineage>
</organism>
<accession>A0ABN2THA9</accession>